<feature type="compositionally biased region" description="Low complexity" evidence="1">
    <location>
        <begin position="97"/>
        <end position="115"/>
    </location>
</feature>
<dbReference type="AlphaFoldDB" id="A0ABD3FWU4"/>
<accession>A0ABD3FWU4</accession>
<evidence type="ECO:0000313" key="2">
    <source>
        <dbReference type="EMBL" id="KAL3671400.1"/>
    </source>
</evidence>
<keyword evidence="3" id="KW-1185">Reference proteome</keyword>
<gene>
    <name evidence="2" type="ORF">V7S43_003326</name>
</gene>
<comment type="caution">
    <text evidence="2">The sequence shown here is derived from an EMBL/GenBank/DDBJ whole genome shotgun (WGS) entry which is preliminary data.</text>
</comment>
<reference evidence="2 3" key="1">
    <citation type="submission" date="2024-09" db="EMBL/GenBank/DDBJ databases">
        <title>Genome sequencing and assembly of Phytophthora oleae, isolate VK10A, causative agent of rot of olive drupes.</title>
        <authorList>
            <person name="Conti Taguali S."/>
            <person name="Riolo M."/>
            <person name="La Spada F."/>
            <person name="Cacciola S.O."/>
            <person name="Dionisio G."/>
        </authorList>
    </citation>
    <scope>NUCLEOTIDE SEQUENCE [LARGE SCALE GENOMIC DNA]</scope>
    <source>
        <strain evidence="2 3">VK10A</strain>
    </source>
</reference>
<protein>
    <submittedName>
        <fullName evidence="2">Uncharacterized protein</fullName>
    </submittedName>
</protein>
<name>A0ABD3FWU4_9STRA</name>
<evidence type="ECO:0000313" key="3">
    <source>
        <dbReference type="Proteomes" id="UP001632037"/>
    </source>
</evidence>
<dbReference type="Proteomes" id="UP001632037">
    <property type="component" value="Unassembled WGS sequence"/>
</dbReference>
<dbReference type="EMBL" id="JBIMZQ010000005">
    <property type="protein sequence ID" value="KAL3671400.1"/>
    <property type="molecule type" value="Genomic_DNA"/>
</dbReference>
<evidence type="ECO:0000256" key="1">
    <source>
        <dbReference type="SAM" id="MobiDB-lite"/>
    </source>
</evidence>
<organism evidence="2 3">
    <name type="scientific">Phytophthora oleae</name>
    <dbReference type="NCBI Taxonomy" id="2107226"/>
    <lineage>
        <taxon>Eukaryota</taxon>
        <taxon>Sar</taxon>
        <taxon>Stramenopiles</taxon>
        <taxon>Oomycota</taxon>
        <taxon>Peronosporomycetes</taxon>
        <taxon>Peronosporales</taxon>
        <taxon>Peronosporaceae</taxon>
        <taxon>Phytophthora</taxon>
    </lineage>
</organism>
<proteinExistence type="predicted"/>
<feature type="region of interest" description="Disordered" evidence="1">
    <location>
        <begin position="1"/>
        <end position="72"/>
    </location>
</feature>
<feature type="region of interest" description="Disordered" evidence="1">
    <location>
        <begin position="97"/>
        <end position="121"/>
    </location>
</feature>
<sequence>MGRQGFRSISLFPRKRAESPSCPRICSSAPTHVLPPPDEDWDLESLHSANENIPSPALATLEDDETDGETKVDSVERTIDVIGMAVTTEDQPNRIAGDFTDFLDSSSSDSGSIYLDESDSDEPYEYWTKRTTYSYSPFSSSSSLSFEDFDDEDPTSVYRDVSSIADEDILQQAPSVSPLSIRVQNSFRFSDIGPSVKRGWTSGPDSFEGPTSI</sequence>